<gene>
    <name evidence="1" type="ORF">QFC20_004117</name>
</gene>
<reference evidence="1" key="1">
    <citation type="submission" date="2023-04" db="EMBL/GenBank/DDBJ databases">
        <title>Draft Genome sequencing of Naganishia species isolated from polar environments using Oxford Nanopore Technology.</title>
        <authorList>
            <person name="Leo P."/>
            <person name="Venkateswaran K."/>
        </authorList>
    </citation>
    <scope>NUCLEOTIDE SEQUENCE</scope>
    <source>
        <strain evidence="1">MNA-CCFEE 5262</strain>
    </source>
</reference>
<protein>
    <submittedName>
        <fullName evidence="1">Uncharacterized protein</fullName>
    </submittedName>
</protein>
<keyword evidence="2" id="KW-1185">Reference proteome</keyword>
<proteinExistence type="predicted"/>
<comment type="caution">
    <text evidence="1">The sequence shown here is derived from an EMBL/GenBank/DDBJ whole genome shotgun (WGS) entry which is preliminary data.</text>
</comment>
<dbReference type="Proteomes" id="UP001230649">
    <property type="component" value="Unassembled WGS sequence"/>
</dbReference>
<dbReference type="EMBL" id="JASBWS010000044">
    <property type="protein sequence ID" value="KAJ9106056.1"/>
    <property type="molecule type" value="Genomic_DNA"/>
</dbReference>
<sequence>MKGKKAIASKFPTARIKKIMQEDEEIGKVAQGTPIVISRALELLLRDIIVETADIARTSGSKKLQPWHVKRLVSQNRQYDFLDDLVQAVADPTGGAEAGPSGDAKPSTRGKGRAAANGSKSSPALKSSSAGTSPPLPATSKSSAPIADSGARAPAPSVGGVVTSSATRSIPAPQPYGTGKGPSNASIILNSPTAPGPILPSRVGPSVTPAVKPLQPDFDDYDEEDDDDDDDYDA</sequence>
<accession>A0ACC2W3T8</accession>
<name>A0ACC2W3T8_9TREE</name>
<evidence type="ECO:0000313" key="2">
    <source>
        <dbReference type="Proteomes" id="UP001230649"/>
    </source>
</evidence>
<organism evidence="1 2">
    <name type="scientific">Naganishia adeliensis</name>
    <dbReference type="NCBI Taxonomy" id="92952"/>
    <lineage>
        <taxon>Eukaryota</taxon>
        <taxon>Fungi</taxon>
        <taxon>Dikarya</taxon>
        <taxon>Basidiomycota</taxon>
        <taxon>Agaricomycotina</taxon>
        <taxon>Tremellomycetes</taxon>
        <taxon>Filobasidiales</taxon>
        <taxon>Filobasidiaceae</taxon>
        <taxon>Naganishia</taxon>
    </lineage>
</organism>
<evidence type="ECO:0000313" key="1">
    <source>
        <dbReference type="EMBL" id="KAJ9106056.1"/>
    </source>
</evidence>